<protein>
    <submittedName>
        <fullName evidence="1">Cob(I)yrinic acid a,c-diamide adenosyltransferase</fullName>
    </submittedName>
</protein>
<dbReference type="PANTHER" id="PTHR46638">
    <property type="entry name" value="CORRINOID ADENOSYLTRANSFERASE"/>
    <property type="match status" value="1"/>
</dbReference>
<reference evidence="1 2" key="1">
    <citation type="submission" date="2017-09" db="EMBL/GenBank/DDBJ databases">
        <title>Depth-based differentiation of microbial function through sediment-hosted aquifers and enrichment of novel symbionts in the deep terrestrial subsurface.</title>
        <authorList>
            <person name="Probst A.J."/>
            <person name="Ladd B."/>
            <person name="Jarett J.K."/>
            <person name="Geller-Mcgrath D.E."/>
            <person name="Sieber C.M."/>
            <person name="Emerson J.B."/>
            <person name="Anantharaman K."/>
            <person name="Thomas B.C."/>
            <person name="Malmstrom R."/>
            <person name="Stieglmeier M."/>
            <person name="Klingl A."/>
            <person name="Woyke T."/>
            <person name="Ryan C.M."/>
            <person name="Banfield J.F."/>
        </authorList>
    </citation>
    <scope>NUCLEOTIDE SEQUENCE [LARGE SCALE GENOMIC DNA]</scope>
    <source>
        <strain evidence="1">CG_4_10_14_0_8_um_filter_42_10</strain>
    </source>
</reference>
<dbReference type="InterPro" id="IPR027417">
    <property type="entry name" value="P-loop_NTPase"/>
</dbReference>
<dbReference type="NCBIfam" id="TIGR00708">
    <property type="entry name" value="cobA"/>
    <property type="match status" value="1"/>
</dbReference>
<dbReference type="Gene3D" id="3.40.50.300">
    <property type="entry name" value="P-loop containing nucleotide triphosphate hydrolases"/>
    <property type="match status" value="1"/>
</dbReference>
<dbReference type="GO" id="GO:0009236">
    <property type="term" value="P:cobalamin biosynthetic process"/>
    <property type="evidence" value="ECO:0007669"/>
    <property type="project" value="InterPro"/>
</dbReference>
<dbReference type="NCBIfam" id="NF004637">
    <property type="entry name" value="PRK05986.1"/>
    <property type="match status" value="1"/>
</dbReference>
<evidence type="ECO:0000313" key="2">
    <source>
        <dbReference type="Proteomes" id="UP000230779"/>
    </source>
</evidence>
<name>A0A2M7RGL2_9BACT</name>
<evidence type="ECO:0000313" key="1">
    <source>
        <dbReference type="EMBL" id="PIY95888.1"/>
    </source>
</evidence>
<dbReference type="EMBL" id="PFMD01000065">
    <property type="protein sequence ID" value="PIY95888.1"/>
    <property type="molecule type" value="Genomic_DNA"/>
</dbReference>
<accession>A0A2M7RGL2</accession>
<sequence length="182" mass="19998">MPRKSKNNQGLVIVYTGSGKGKTTAAIGMAVRAAGYNQKSIIIQFIKGTWKTGETQSLKKPSSQIEIISAGQGFVKILNDHKPFSEHLQAAQAALKLARQAVRSPKYHIVILDEINYAVKGGLISVKDVLDLIKRKLPSTHLVLTGNYASPRIIQKADLVTEMKEIKHPFHKGIKAKKGIDY</sequence>
<dbReference type="SUPFAM" id="SSF52540">
    <property type="entry name" value="P-loop containing nucleoside triphosphate hydrolases"/>
    <property type="match status" value="1"/>
</dbReference>
<proteinExistence type="predicted"/>
<dbReference type="PANTHER" id="PTHR46638:SF1">
    <property type="entry name" value="CORRINOID ADENOSYLTRANSFERASE"/>
    <property type="match status" value="1"/>
</dbReference>
<dbReference type="GO" id="GO:0008817">
    <property type="term" value="F:corrinoid adenosyltransferase activity"/>
    <property type="evidence" value="ECO:0007669"/>
    <property type="project" value="InterPro"/>
</dbReference>
<dbReference type="InterPro" id="IPR003724">
    <property type="entry name" value="CblAdoTrfase_CobA"/>
</dbReference>
<organism evidence="1 2">
    <name type="scientific">Candidatus Kerfeldbacteria bacterium CG_4_10_14_0_8_um_filter_42_10</name>
    <dbReference type="NCBI Taxonomy" id="2014248"/>
    <lineage>
        <taxon>Bacteria</taxon>
        <taxon>Candidatus Kerfeldiibacteriota</taxon>
    </lineage>
</organism>
<dbReference type="AlphaFoldDB" id="A0A2M7RGL2"/>
<keyword evidence="1" id="KW-0808">Transferase</keyword>
<comment type="caution">
    <text evidence="1">The sequence shown here is derived from an EMBL/GenBank/DDBJ whole genome shotgun (WGS) entry which is preliminary data.</text>
</comment>
<dbReference type="Pfam" id="PF02572">
    <property type="entry name" value="CobA_CobO_BtuR"/>
    <property type="match status" value="1"/>
</dbReference>
<dbReference type="Proteomes" id="UP000230779">
    <property type="component" value="Unassembled WGS sequence"/>
</dbReference>
<dbReference type="CDD" id="cd00561">
    <property type="entry name" value="CobA_ACA"/>
    <property type="match status" value="1"/>
</dbReference>
<dbReference type="PIRSF" id="PIRSF015617">
    <property type="entry name" value="Adensltrnsf_CobA"/>
    <property type="match status" value="1"/>
</dbReference>
<dbReference type="GO" id="GO:0005524">
    <property type="term" value="F:ATP binding"/>
    <property type="evidence" value="ECO:0007669"/>
    <property type="project" value="InterPro"/>
</dbReference>
<gene>
    <name evidence="1" type="primary">cobO</name>
    <name evidence="1" type="ORF">COY66_05730</name>
</gene>